<accession>A0A6J6V099</accession>
<organism evidence="1">
    <name type="scientific">freshwater metagenome</name>
    <dbReference type="NCBI Taxonomy" id="449393"/>
    <lineage>
        <taxon>unclassified sequences</taxon>
        <taxon>metagenomes</taxon>
        <taxon>ecological metagenomes</taxon>
    </lineage>
</organism>
<dbReference type="SUPFAM" id="SSF109854">
    <property type="entry name" value="DinB/YfiT-like putative metalloenzymes"/>
    <property type="match status" value="1"/>
</dbReference>
<dbReference type="EMBL" id="CAEZYQ010000031">
    <property type="protein sequence ID" value="CAB4765004.1"/>
    <property type="molecule type" value="Genomic_DNA"/>
</dbReference>
<gene>
    <name evidence="1" type="ORF">UFOPK2761_02953</name>
</gene>
<dbReference type="AlphaFoldDB" id="A0A6J6V099"/>
<reference evidence="1" key="1">
    <citation type="submission" date="2020-05" db="EMBL/GenBank/DDBJ databases">
        <authorList>
            <person name="Chiriac C."/>
            <person name="Salcher M."/>
            <person name="Ghai R."/>
            <person name="Kavagutti S V."/>
        </authorList>
    </citation>
    <scope>NUCLEOTIDE SEQUENCE</scope>
</reference>
<protein>
    <submittedName>
        <fullName evidence="1">Unannotated protein</fullName>
    </submittedName>
</protein>
<dbReference type="InterPro" id="IPR034660">
    <property type="entry name" value="DinB/YfiT-like"/>
</dbReference>
<evidence type="ECO:0000313" key="1">
    <source>
        <dbReference type="EMBL" id="CAB4765004.1"/>
    </source>
</evidence>
<dbReference type="Gene3D" id="1.20.120.450">
    <property type="entry name" value="dinb family like domain"/>
    <property type="match status" value="1"/>
</dbReference>
<name>A0A6J6V099_9ZZZZ</name>
<proteinExistence type="predicted"/>
<dbReference type="InterPro" id="IPR007061">
    <property type="entry name" value="MST-like"/>
</dbReference>
<sequence length="172" mass="19418">MSTPVPVDADEVTTLRAFLDQFRDTLRRQCAGVGADGLAWTLQPSTMTLGGMLKHLTFVEQWWFSIVLHGNDATGIWADVDWDADEDWDWHSAVHDSPDQLRTWLDEEIAASDVRIDEALARGEGLDTRAVRERHGSAPTLRWILVHMVEEYARHCGHADLIRESIDGRTGL</sequence>
<dbReference type="Pfam" id="PF04978">
    <property type="entry name" value="MST"/>
    <property type="match status" value="1"/>
</dbReference>